<accession>A0A9Q9AVC6</accession>
<gene>
    <name evidence="2" type="ORF">Slin15195_G094380</name>
</gene>
<evidence type="ECO:0000313" key="3">
    <source>
        <dbReference type="Proteomes" id="UP001056384"/>
    </source>
</evidence>
<dbReference type="SUPFAM" id="SSF75304">
    <property type="entry name" value="Amidase signature (AS) enzymes"/>
    <property type="match status" value="1"/>
</dbReference>
<dbReference type="Proteomes" id="UP001056384">
    <property type="component" value="Chromosome 8"/>
</dbReference>
<dbReference type="EMBL" id="CP099425">
    <property type="protein sequence ID" value="USW56119.1"/>
    <property type="molecule type" value="Genomic_DNA"/>
</dbReference>
<dbReference type="InterPro" id="IPR036928">
    <property type="entry name" value="AS_sf"/>
</dbReference>
<dbReference type="Gene3D" id="3.90.1300.10">
    <property type="entry name" value="Amidase signature (AS) domain"/>
    <property type="match status" value="1"/>
</dbReference>
<dbReference type="InterPro" id="IPR023631">
    <property type="entry name" value="Amidase_dom"/>
</dbReference>
<protein>
    <submittedName>
        <fullName evidence="2">Amidase</fullName>
    </submittedName>
</protein>
<dbReference type="AlphaFoldDB" id="A0A9Q9AVC6"/>
<evidence type="ECO:0000259" key="1">
    <source>
        <dbReference type="Pfam" id="PF01425"/>
    </source>
</evidence>
<dbReference type="PANTHER" id="PTHR46310:SF7">
    <property type="entry name" value="AMIDASE 1"/>
    <property type="match status" value="1"/>
</dbReference>
<organism evidence="2 3">
    <name type="scientific">Septoria linicola</name>
    <dbReference type="NCBI Taxonomy" id="215465"/>
    <lineage>
        <taxon>Eukaryota</taxon>
        <taxon>Fungi</taxon>
        <taxon>Dikarya</taxon>
        <taxon>Ascomycota</taxon>
        <taxon>Pezizomycotina</taxon>
        <taxon>Dothideomycetes</taxon>
        <taxon>Dothideomycetidae</taxon>
        <taxon>Mycosphaerellales</taxon>
        <taxon>Mycosphaerellaceae</taxon>
        <taxon>Septoria</taxon>
    </lineage>
</organism>
<dbReference type="PANTHER" id="PTHR46310">
    <property type="entry name" value="AMIDASE 1"/>
    <property type="match status" value="1"/>
</dbReference>
<reference evidence="2" key="1">
    <citation type="submission" date="2022-06" db="EMBL/GenBank/DDBJ databases">
        <title>Complete genome sequences of two strains of the flax pathogen Septoria linicola.</title>
        <authorList>
            <person name="Lapalu N."/>
            <person name="Simon A."/>
            <person name="Demenou B."/>
            <person name="Paumier D."/>
            <person name="Guillot M.-P."/>
            <person name="Gout L."/>
            <person name="Valade R."/>
        </authorList>
    </citation>
    <scope>NUCLEOTIDE SEQUENCE</scope>
    <source>
        <strain evidence="2">SE15195</strain>
    </source>
</reference>
<feature type="domain" description="Amidase" evidence="1">
    <location>
        <begin position="176"/>
        <end position="357"/>
    </location>
</feature>
<keyword evidence="3" id="KW-1185">Reference proteome</keyword>
<proteinExistence type="predicted"/>
<name>A0A9Q9AVC6_9PEZI</name>
<evidence type="ECO:0000313" key="2">
    <source>
        <dbReference type="EMBL" id="USW56119.1"/>
    </source>
</evidence>
<sequence>MEWFKIHSNNFLVDKTESISFTVQSRQADVGSLVTTGGPVVVLKADHQRGLDEHWLEDKLQTLLADDDVVHREIFRPVLIEGCDKAVRSAGHPCDLQTNTQGCNDVQYIDTRMVMGSGPYYAVRTELYHVYMAKSDPLEAFMIGMMPTCGNVEKYIETPGDLIPVPSRHYSDPPTPSEPLNGMRIAVKDVFDIKGVPTSASSRDFNNFYGPAKTTSPAVQHLIDAGAIISGKTKASKFASGEYARDWVDYLCPFNPRGDGYMEPDCSSTGSAAAVAGYDWVDCALGTDTLGSIVGHAALQGIFGLRPTHGMTDMAGIVPVSSLLDTIGLFTRSIAELQTVCKVWYGDSLLTSSNQFPSKLLFPEEYFHLWPKPKQLVMEAFVQDMEKHLVVSRTTYDLRAEWDAKAPEDCVRPIEKYLHKTLAQIQLYDAYHNRTEFREAFKQAYGREPYANPMIRFKWSLGAQLTPSDYQTAVSEREVFRTFLREHVFDQNAIMVIPAGTPEVRYRDVYDERPQDKRRDMQGFTFSPEHMSFVAGLLELVVPIGQVPGGSPVTGAKVFEPVCVALLGAPRMEDEMMRVVEKVLRASGRPLEVKTGANAFAVENVE</sequence>
<dbReference type="Pfam" id="PF01425">
    <property type="entry name" value="Amidase"/>
    <property type="match status" value="1"/>
</dbReference>